<dbReference type="InterPro" id="IPR056457">
    <property type="entry name" value="DOP1_C"/>
</dbReference>
<proteinExistence type="predicted"/>
<feature type="non-terminal residue" evidence="2">
    <location>
        <position position="1"/>
    </location>
</feature>
<feature type="domain" description="DOP1-like C-terminal" evidence="1">
    <location>
        <begin position="3"/>
        <end position="107"/>
    </location>
</feature>
<evidence type="ECO:0000313" key="3">
    <source>
        <dbReference type="Proteomes" id="UP000789342"/>
    </source>
</evidence>
<accession>A0A9N9P5W1</accession>
<name>A0A9N9P5W1_9GLOM</name>
<reference evidence="2" key="1">
    <citation type="submission" date="2021-06" db="EMBL/GenBank/DDBJ databases">
        <authorList>
            <person name="Kallberg Y."/>
            <person name="Tangrot J."/>
            <person name="Rosling A."/>
        </authorList>
    </citation>
    <scope>NUCLEOTIDE SEQUENCE</scope>
    <source>
        <strain evidence="2">CL551</strain>
    </source>
</reference>
<dbReference type="AlphaFoldDB" id="A0A9N9P5W1"/>
<gene>
    <name evidence="2" type="ORF">AMORRO_LOCUS18067</name>
</gene>
<dbReference type="Proteomes" id="UP000789342">
    <property type="component" value="Unassembled WGS sequence"/>
</dbReference>
<feature type="non-terminal residue" evidence="2">
    <location>
        <position position="113"/>
    </location>
</feature>
<organism evidence="2 3">
    <name type="scientific">Acaulospora morrowiae</name>
    <dbReference type="NCBI Taxonomy" id="94023"/>
    <lineage>
        <taxon>Eukaryota</taxon>
        <taxon>Fungi</taxon>
        <taxon>Fungi incertae sedis</taxon>
        <taxon>Mucoromycota</taxon>
        <taxon>Glomeromycotina</taxon>
        <taxon>Glomeromycetes</taxon>
        <taxon>Diversisporales</taxon>
        <taxon>Acaulosporaceae</taxon>
        <taxon>Acaulospora</taxon>
    </lineage>
</organism>
<sequence>THDFQVYEWMFIADTINSINRTLEWSPYALLDKLGNQLSGKHEDTLLSSEDLPSGPHLKSRSLLSSTTSVAINEGRRPMLTLRSISSINQLESFLKDISLYVYQSTYTLAEPD</sequence>
<evidence type="ECO:0000259" key="1">
    <source>
        <dbReference type="Pfam" id="PF24598"/>
    </source>
</evidence>
<dbReference type="OrthoDB" id="297643at2759"/>
<protein>
    <submittedName>
        <fullName evidence="2">2059_t:CDS:1</fullName>
    </submittedName>
</protein>
<comment type="caution">
    <text evidence="2">The sequence shown here is derived from an EMBL/GenBank/DDBJ whole genome shotgun (WGS) entry which is preliminary data.</text>
</comment>
<dbReference type="EMBL" id="CAJVPV010060593">
    <property type="protein sequence ID" value="CAG8790142.1"/>
    <property type="molecule type" value="Genomic_DNA"/>
</dbReference>
<dbReference type="Pfam" id="PF24598">
    <property type="entry name" value="DOP1_C"/>
    <property type="match status" value="1"/>
</dbReference>
<evidence type="ECO:0000313" key="2">
    <source>
        <dbReference type="EMBL" id="CAG8790142.1"/>
    </source>
</evidence>
<keyword evidence="3" id="KW-1185">Reference proteome</keyword>